<gene>
    <name evidence="4" type="ORF">HII31_12229</name>
</gene>
<evidence type="ECO:0000313" key="5">
    <source>
        <dbReference type="Proteomes" id="UP000660729"/>
    </source>
</evidence>
<dbReference type="Gene3D" id="3.40.50.720">
    <property type="entry name" value="NAD(P)-binding Rossmann-like Domain"/>
    <property type="match status" value="1"/>
</dbReference>
<accession>A0A8H6VBS1</accession>
<dbReference type="OrthoDB" id="542013at2759"/>
<evidence type="ECO:0000256" key="3">
    <source>
        <dbReference type="ARBA" id="ARBA00023002"/>
    </source>
</evidence>
<proteinExistence type="inferred from homology"/>
<keyword evidence="2" id="KW-0521">NADP</keyword>
<dbReference type="InterPro" id="IPR036291">
    <property type="entry name" value="NAD(P)-bd_dom_sf"/>
</dbReference>
<comment type="caution">
    <text evidence="4">The sequence shown here is derived from an EMBL/GenBank/DDBJ whole genome shotgun (WGS) entry which is preliminary data.</text>
</comment>
<dbReference type="AlphaFoldDB" id="A0A8H6VBS1"/>
<keyword evidence="3" id="KW-0560">Oxidoreductase</keyword>
<evidence type="ECO:0000256" key="1">
    <source>
        <dbReference type="ARBA" id="ARBA00006484"/>
    </source>
</evidence>
<dbReference type="Proteomes" id="UP000660729">
    <property type="component" value="Unassembled WGS sequence"/>
</dbReference>
<comment type="similarity">
    <text evidence="1">Belongs to the short-chain dehydrogenases/reductases (SDR) family.</text>
</comment>
<protein>
    <submittedName>
        <fullName evidence="4">Short chain dehydrogenase yanD</fullName>
    </submittedName>
</protein>
<dbReference type="SUPFAM" id="SSF51735">
    <property type="entry name" value="NAD(P)-binding Rossmann-fold domains"/>
    <property type="match status" value="1"/>
</dbReference>
<dbReference type="PANTHER" id="PTHR24320">
    <property type="entry name" value="RETINOL DEHYDROGENASE"/>
    <property type="match status" value="1"/>
</dbReference>
<dbReference type="PANTHER" id="PTHR24320:SF252">
    <property type="entry name" value="DEHYDROGENASE_REDUCTASE FAMILY PROTEIN, PUTATIVE (AFU_ORTHOLOGUE AFUA_3G08550)-RELATED"/>
    <property type="match status" value="1"/>
</dbReference>
<dbReference type="EMBL" id="JABCIY010000254">
    <property type="protein sequence ID" value="KAF7186433.1"/>
    <property type="molecule type" value="Genomic_DNA"/>
</dbReference>
<sequence length="346" mass="38327">MDSKNLPPRTEAFFPTIFYKTQFCERQAGLPDGLDLSSKVAIITGSNAGLGFESAKQLLALNLSHLIMAVRSIEKGEKAATQLRKLYPQAKIEVWTLDMCSYASIQSFAQRVEKDLTRLDIALLNAGLVKPDFQIVKETGHEESMQVNYLSTVLLALVLIPSLRSKRAPNGQPGKLTMVNSGLSLTGKLPLNPKKPDQPILKSFDDEEKFSNTTWYNTSKTLMHLFLWKLSDYVSANDVVVNIVDPGYVKGTESVSKMPKVTAMMAKGFAAVTGRTVEVGASTYVDAVAVKCKESHCCFLTSWRVHPFAPILYTPEGKKEIERLWDETMAELAFAKPQEILSGQKD</sequence>
<keyword evidence="5" id="KW-1185">Reference proteome</keyword>
<evidence type="ECO:0000256" key="2">
    <source>
        <dbReference type="ARBA" id="ARBA00022857"/>
    </source>
</evidence>
<reference evidence="4" key="1">
    <citation type="submission" date="2020-04" db="EMBL/GenBank/DDBJ databases">
        <title>Draft genome resource of the tomato pathogen Pseudocercospora fuligena.</title>
        <authorList>
            <person name="Zaccaron A."/>
        </authorList>
    </citation>
    <scope>NUCLEOTIDE SEQUENCE</scope>
    <source>
        <strain evidence="4">PF001</strain>
    </source>
</reference>
<dbReference type="GO" id="GO:0016491">
    <property type="term" value="F:oxidoreductase activity"/>
    <property type="evidence" value="ECO:0007669"/>
    <property type="project" value="UniProtKB-KW"/>
</dbReference>
<name>A0A8H6VBS1_9PEZI</name>
<organism evidence="4 5">
    <name type="scientific">Pseudocercospora fuligena</name>
    <dbReference type="NCBI Taxonomy" id="685502"/>
    <lineage>
        <taxon>Eukaryota</taxon>
        <taxon>Fungi</taxon>
        <taxon>Dikarya</taxon>
        <taxon>Ascomycota</taxon>
        <taxon>Pezizomycotina</taxon>
        <taxon>Dothideomycetes</taxon>
        <taxon>Dothideomycetidae</taxon>
        <taxon>Mycosphaerellales</taxon>
        <taxon>Mycosphaerellaceae</taxon>
        <taxon>Pseudocercospora</taxon>
    </lineage>
</organism>
<dbReference type="Pfam" id="PF00106">
    <property type="entry name" value="adh_short"/>
    <property type="match status" value="1"/>
</dbReference>
<evidence type="ECO:0000313" key="4">
    <source>
        <dbReference type="EMBL" id="KAF7186433.1"/>
    </source>
</evidence>
<dbReference type="InterPro" id="IPR002347">
    <property type="entry name" value="SDR_fam"/>
</dbReference>
<dbReference type="PRINTS" id="PR00081">
    <property type="entry name" value="GDHRDH"/>
</dbReference>